<dbReference type="EMBL" id="JBAWKC010000002">
    <property type="protein sequence ID" value="MFH6768367.1"/>
    <property type="molecule type" value="Genomic_DNA"/>
</dbReference>
<reference evidence="3 4" key="1">
    <citation type="submission" date="2024-02" db="EMBL/GenBank/DDBJ databases">
        <title>A Gaetbulibacter species isolated from tidal flats and genomic insights of their niches.</title>
        <authorList>
            <person name="Ye Y."/>
        </authorList>
    </citation>
    <scope>NUCLEOTIDE SEQUENCE [LARGE SCALE GENOMIC DNA]</scope>
    <source>
        <strain evidence="3 4">KEM-8</strain>
    </source>
</reference>
<feature type="signal peptide" evidence="2">
    <location>
        <begin position="1"/>
        <end position="20"/>
    </location>
</feature>
<keyword evidence="4" id="KW-1185">Reference proteome</keyword>
<evidence type="ECO:0000313" key="3">
    <source>
        <dbReference type="EMBL" id="MFH6768367.1"/>
    </source>
</evidence>
<name>A0ABW7MNH8_9FLAO</name>
<evidence type="ECO:0000256" key="1">
    <source>
        <dbReference type="PROSITE-ProRule" id="PRU00339"/>
    </source>
</evidence>
<proteinExistence type="predicted"/>
<dbReference type="Pfam" id="PF13181">
    <property type="entry name" value="TPR_8"/>
    <property type="match status" value="1"/>
</dbReference>
<dbReference type="InterPro" id="IPR011990">
    <property type="entry name" value="TPR-like_helical_dom_sf"/>
</dbReference>
<dbReference type="InterPro" id="IPR019734">
    <property type="entry name" value="TPR_rpt"/>
</dbReference>
<evidence type="ECO:0000256" key="2">
    <source>
        <dbReference type="SAM" id="SignalP"/>
    </source>
</evidence>
<dbReference type="Gene3D" id="1.25.40.10">
    <property type="entry name" value="Tetratricopeptide repeat domain"/>
    <property type="match status" value="3"/>
</dbReference>
<keyword evidence="1" id="KW-0802">TPR repeat</keyword>
<sequence>MRYILIILFLIGANAFSQDADIFAKDYFENGEYEKALIEYQKLFEQSPNNINYITQIVSSYQQLEQYDEAEKFLLKLIEKVNYAAFFVELGYNFQLKNDLTMANNYYSKALSSLDINVNNVFNVSRSFQTHSLLNEALATYEKAMILKPDFNFKLQMAQIYGEQGDVEKMFVSYIDFVQNNPVALNNIKRAINDFISEDATNENNIFLKKILLKKMQQEPNILWNNMLSWLFIQQRDFDKAFIQEKAIFNRQPESLDRIVELANIAINENEDAVAKEILSYLISTAQDLETLISANDSLLQIEIKESSNKDYDKINAKFLALFNQYGTFSQTLDLQIAYAHFLGFYYNKTLQATAFLENTLELPLNDLQKAKVKLELGDIYVLREEFNTALVYYTQIQRSLKNSTISQEARFKVAKTSYYKGDFTWAESQLKILKASTSQLIANDALDLKLLISDNKYEDSLQVALKLYAKADLMAFQNKNEEAIMLLDTILQEHKTESIVPQALFKQAQLFEKGKEYQRAESNYSNILINYKEGILVDDATFALANVYMNYLSDPEKAKALYEDIVFNHADSIYFIEARKRYRALRGDAINL</sequence>
<dbReference type="Proteomes" id="UP001610104">
    <property type="component" value="Unassembled WGS sequence"/>
</dbReference>
<evidence type="ECO:0000313" key="4">
    <source>
        <dbReference type="Proteomes" id="UP001610104"/>
    </source>
</evidence>
<dbReference type="RefSeq" id="WP_395437617.1">
    <property type="nucleotide sequence ID" value="NZ_JBAWKC010000002.1"/>
</dbReference>
<organism evidence="3 4">
    <name type="scientific">Gaetbulibacter aquiaggeris</name>
    <dbReference type="NCBI Taxonomy" id="1735373"/>
    <lineage>
        <taxon>Bacteria</taxon>
        <taxon>Pseudomonadati</taxon>
        <taxon>Bacteroidota</taxon>
        <taxon>Flavobacteriia</taxon>
        <taxon>Flavobacteriales</taxon>
        <taxon>Flavobacteriaceae</taxon>
        <taxon>Gaetbulibacter</taxon>
    </lineage>
</organism>
<gene>
    <name evidence="3" type="ORF">V8G56_06450</name>
</gene>
<feature type="repeat" description="TPR" evidence="1">
    <location>
        <begin position="17"/>
        <end position="50"/>
    </location>
</feature>
<keyword evidence="2" id="KW-0732">Signal</keyword>
<dbReference type="SUPFAM" id="SSF48452">
    <property type="entry name" value="TPR-like"/>
    <property type="match status" value="2"/>
</dbReference>
<accession>A0ABW7MNH8</accession>
<protein>
    <recommendedName>
        <fullName evidence="5">Tetratricopeptide repeat protein</fullName>
    </recommendedName>
</protein>
<dbReference type="PROSITE" id="PS50005">
    <property type="entry name" value="TPR"/>
    <property type="match status" value="1"/>
</dbReference>
<comment type="caution">
    <text evidence="3">The sequence shown here is derived from an EMBL/GenBank/DDBJ whole genome shotgun (WGS) entry which is preliminary data.</text>
</comment>
<feature type="chain" id="PRO_5047463930" description="Tetratricopeptide repeat protein" evidence="2">
    <location>
        <begin position="21"/>
        <end position="593"/>
    </location>
</feature>
<dbReference type="Pfam" id="PF13174">
    <property type="entry name" value="TPR_6"/>
    <property type="match status" value="1"/>
</dbReference>
<evidence type="ECO:0008006" key="5">
    <source>
        <dbReference type="Google" id="ProtNLM"/>
    </source>
</evidence>